<name>A0A5E7DVI2_PSEFL</name>
<evidence type="ECO:0000313" key="1">
    <source>
        <dbReference type="EMBL" id="VVO21557.1"/>
    </source>
</evidence>
<protein>
    <submittedName>
        <fullName evidence="1">Uncharacterized protein</fullName>
    </submittedName>
</protein>
<accession>A0A5E7DVI2</accession>
<reference evidence="1 2" key="1">
    <citation type="submission" date="2019-09" db="EMBL/GenBank/DDBJ databases">
        <authorList>
            <person name="Chandra G."/>
            <person name="Truman W A."/>
        </authorList>
    </citation>
    <scope>NUCLEOTIDE SEQUENCE [LARGE SCALE GENOMIC DNA]</scope>
    <source>
        <strain evidence="1">PS723</strain>
    </source>
</reference>
<dbReference type="OrthoDB" id="6924005at2"/>
<dbReference type="Proteomes" id="UP000379480">
    <property type="component" value="Unassembled WGS sequence"/>
</dbReference>
<dbReference type="RefSeq" id="WP_150805578.1">
    <property type="nucleotide sequence ID" value="NZ_CABVHY010000023.1"/>
</dbReference>
<gene>
    <name evidence="1" type="ORF">PS723_04250</name>
</gene>
<proteinExistence type="predicted"/>
<organism evidence="1 2">
    <name type="scientific">Pseudomonas fluorescens</name>
    <dbReference type="NCBI Taxonomy" id="294"/>
    <lineage>
        <taxon>Bacteria</taxon>
        <taxon>Pseudomonadati</taxon>
        <taxon>Pseudomonadota</taxon>
        <taxon>Gammaproteobacteria</taxon>
        <taxon>Pseudomonadales</taxon>
        <taxon>Pseudomonadaceae</taxon>
        <taxon>Pseudomonas</taxon>
    </lineage>
</organism>
<sequence>MLKKPSNKLIAEVSGLTEGEVGTYLCQLDQQSNGDWLAYFGNEIEKVSAACQKLNKAKTVTIPKELANNWYDRGNA</sequence>
<dbReference type="EMBL" id="CABVHY010000023">
    <property type="protein sequence ID" value="VVO21557.1"/>
    <property type="molecule type" value="Genomic_DNA"/>
</dbReference>
<dbReference type="AlphaFoldDB" id="A0A5E7DVI2"/>
<evidence type="ECO:0000313" key="2">
    <source>
        <dbReference type="Proteomes" id="UP000379480"/>
    </source>
</evidence>